<keyword evidence="2" id="KW-1185">Reference proteome</keyword>
<evidence type="ECO:0000313" key="2">
    <source>
        <dbReference type="Proteomes" id="UP000465130"/>
    </source>
</evidence>
<evidence type="ECO:0000313" key="1">
    <source>
        <dbReference type="EMBL" id="QHR65739.1"/>
    </source>
</evidence>
<gene>
    <name evidence="1" type="ORF">aaroes_24</name>
</gene>
<accession>A0A6B9WQU3</accession>
<sequence>MAMMKIRKATDDFIRSNAESGRLYVAFVERKRKRGKIVATERLFKMKPRTECECKKDCGFYFGCRCSTIENARTLIDEGKVYFNPAE</sequence>
<organism evidence="1 2">
    <name type="scientific">Escherichia phage aaroes</name>
    <dbReference type="NCBI Taxonomy" id="2696376"/>
    <lineage>
        <taxon>Viruses</taxon>
        <taxon>Duplodnaviria</taxon>
        <taxon>Heunggongvirae</taxon>
        <taxon>Uroviricota</taxon>
        <taxon>Caudoviricetes</taxon>
        <taxon>Drexlerviridae</taxon>
        <taxon>Tempevirinae</taxon>
        <taxon>Hanrivervirus</taxon>
        <taxon>Hanrivervirus aaroes</taxon>
    </lineage>
</organism>
<dbReference type="Proteomes" id="UP000465130">
    <property type="component" value="Segment"/>
</dbReference>
<reference evidence="2" key="1">
    <citation type="submission" date="2019-12" db="EMBL/GenBank/DDBJ databases">
        <authorList>
            <person name="Olsen N.S."/>
            <person name="Junco L.M.F."/>
            <person name="Kot W."/>
            <person name="Hansen L.H."/>
        </authorList>
    </citation>
    <scope>NUCLEOTIDE SEQUENCE [LARGE SCALE GENOMIC DNA]</scope>
</reference>
<name>A0A6B9WQU3_9CAUD</name>
<dbReference type="EMBL" id="MN850572">
    <property type="protein sequence ID" value="QHR65739.1"/>
    <property type="molecule type" value="Genomic_DNA"/>
</dbReference>
<proteinExistence type="predicted"/>
<protein>
    <submittedName>
        <fullName evidence="1">Uncharacterized protein</fullName>
    </submittedName>
</protein>